<reference evidence="2" key="1">
    <citation type="journal article" date="2010" name="PLoS Negl. Trop. Dis.">
        <title>The genome sequence of Trypanosoma brucei gambiense, causative agent of chronic human african trypanosomiasis.</title>
        <authorList>
            <person name="Jackson A.P."/>
            <person name="Sanders M."/>
            <person name="Berry A."/>
            <person name="McQuillan J."/>
            <person name="Aslett M.A."/>
            <person name="Quail M.A."/>
            <person name="Chukualim B."/>
            <person name="Capewell P."/>
            <person name="MacLeod A."/>
            <person name="Melville S.E."/>
            <person name="Gibson W."/>
            <person name="Barry J.D."/>
            <person name="Berriman M."/>
            <person name="Hertz-Fowler C."/>
        </authorList>
    </citation>
    <scope>NUCLEOTIDE SEQUENCE [LARGE SCALE GENOMIC DNA]</scope>
    <source>
        <strain evidence="2">MHOM/CI/86/DAL972</strain>
    </source>
</reference>
<accession>C9ZVV3</accession>
<dbReference type="KEGG" id="tbg:TbgDal_VIII4820"/>
<proteinExistence type="predicted"/>
<gene>
    <name evidence="1" type="ORF">TbgDal_VIII4820</name>
</gene>
<dbReference type="Proteomes" id="UP000002316">
    <property type="component" value="Chromosome 8"/>
</dbReference>
<dbReference type="AlphaFoldDB" id="C9ZVV3"/>
<evidence type="ECO:0000313" key="1">
    <source>
        <dbReference type="EMBL" id="CBH13541.1"/>
    </source>
</evidence>
<name>C9ZVV3_TRYB9</name>
<evidence type="ECO:0000313" key="2">
    <source>
        <dbReference type="Proteomes" id="UP000002316"/>
    </source>
</evidence>
<dbReference type="EMBL" id="FN554971">
    <property type="protein sequence ID" value="CBH13541.1"/>
    <property type="molecule type" value="Genomic_DNA"/>
</dbReference>
<dbReference type="RefSeq" id="XP_011775818.1">
    <property type="nucleotide sequence ID" value="XM_011777516.1"/>
</dbReference>
<sequence>MEHSLLVCVTDKFGCESQTYLNYIYIHTIRRSPPPLFTPAPLSIPLYVPLKHPEFNKRKGEECSFKMRTRAYLRPDSRGIRIFPPPNPVAEESKLSSQTVRTHASVQGGKNREGVYTEWLYYSKMTGILSVRGNFPVTVKHMNSDIHFFLY</sequence>
<protein>
    <submittedName>
        <fullName evidence="1">Uncharacterized protein</fullName>
    </submittedName>
</protein>
<dbReference type="GeneID" id="23863689"/>
<organism evidence="1 2">
    <name type="scientific">Trypanosoma brucei gambiense (strain MHOM/CI/86/DAL972)</name>
    <dbReference type="NCBI Taxonomy" id="679716"/>
    <lineage>
        <taxon>Eukaryota</taxon>
        <taxon>Discoba</taxon>
        <taxon>Euglenozoa</taxon>
        <taxon>Kinetoplastea</taxon>
        <taxon>Metakinetoplastina</taxon>
        <taxon>Trypanosomatida</taxon>
        <taxon>Trypanosomatidae</taxon>
        <taxon>Trypanosoma</taxon>
    </lineage>
</organism>